<dbReference type="GO" id="GO:0005789">
    <property type="term" value="C:endoplasmic reticulum membrane"/>
    <property type="evidence" value="ECO:0007669"/>
    <property type="project" value="UniProtKB-SubCell"/>
</dbReference>
<dbReference type="PROSITE" id="PS00086">
    <property type="entry name" value="CYTOCHROME_P450"/>
    <property type="match status" value="1"/>
</dbReference>
<organism evidence="16 17">
    <name type="scientific">Cyprinodon variegatus</name>
    <name type="common">Sheepshead minnow</name>
    <dbReference type="NCBI Taxonomy" id="28743"/>
    <lineage>
        <taxon>Eukaryota</taxon>
        <taxon>Metazoa</taxon>
        <taxon>Chordata</taxon>
        <taxon>Craniata</taxon>
        <taxon>Vertebrata</taxon>
        <taxon>Euteleostomi</taxon>
        <taxon>Actinopterygii</taxon>
        <taxon>Neopterygii</taxon>
        <taxon>Teleostei</taxon>
        <taxon>Neoteleostei</taxon>
        <taxon>Acanthomorphata</taxon>
        <taxon>Ovalentaria</taxon>
        <taxon>Atherinomorphae</taxon>
        <taxon>Cyprinodontiformes</taxon>
        <taxon>Cyprinodontidae</taxon>
        <taxon>Cyprinodon</taxon>
    </lineage>
</organism>
<dbReference type="InterPro" id="IPR050182">
    <property type="entry name" value="Cytochrome_P450_fam2"/>
</dbReference>
<keyword evidence="17" id="KW-1185">Reference proteome</keyword>
<dbReference type="GO" id="GO:0006805">
    <property type="term" value="P:xenobiotic metabolic process"/>
    <property type="evidence" value="ECO:0007669"/>
    <property type="project" value="TreeGrafter"/>
</dbReference>
<evidence type="ECO:0000256" key="2">
    <source>
        <dbReference type="ARBA" id="ARBA00004174"/>
    </source>
</evidence>
<comment type="cofactor">
    <cofactor evidence="1 13">
        <name>heme</name>
        <dbReference type="ChEBI" id="CHEBI:30413"/>
    </cofactor>
</comment>
<dbReference type="GO" id="GO:0005506">
    <property type="term" value="F:iron ion binding"/>
    <property type="evidence" value="ECO:0007669"/>
    <property type="project" value="InterPro"/>
</dbReference>
<dbReference type="GeneTree" id="ENSGT00940000162649"/>
<dbReference type="AlphaFoldDB" id="A0A3Q2EFV6"/>
<dbReference type="InterPro" id="IPR017972">
    <property type="entry name" value="Cyt_P450_CS"/>
</dbReference>
<keyword evidence="5 13" id="KW-0349">Heme</keyword>
<dbReference type="Proteomes" id="UP000265020">
    <property type="component" value="Unassembled WGS sequence"/>
</dbReference>
<evidence type="ECO:0000256" key="14">
    <source>
        <dbReference type="RuleBase" id="RU000461"/>
    </source>
</evidence>
<dbReference type="GO" id="GO:0016712">
    <property type="term" value="F:oxidoreductase activity, acting on paired donors, with incorporation or reduction of molecular oxygen, reduced flavin or flavoprotein as one donor, and incorporation of one atom of oxygen"/>
    <property type="evidence" value="ECO:0007669"/>
    <property type="project" value="TreeGrafter"/>
</dbReference>
<dbReference type="PRINTS" id="PR00463">
    <property type="entry name" value="EP450I"/>
</dbReference>
<evidence type="ECO:0000256" key="4">
    <source>
        <dbReference type="ARBA" id="ARBA00010617"/>
    </source>
</evidence>
<accession>A0A3Q2EFV6</accession>
<evidence type="ECO:0000256" key="13">
    <source>
        <dbReference type="PIRSR" id="PIRSR602401-1"/>
    </source>
</evidence>
<keyword evidence="6 13" id="KW-0479">Metal-binding</keyword>
<evidence type="ECO:0000256" key="9">
    <source>
        <dbReference type="ARBA" id="ARBA00023002"/>
    </source>
</evidence>
<keyword evidence="10 13" id="KW-0408">Iron</keyword>
<dbReference type="FunFam" id="1.10.630.10:FF:000238">
    <property type="entry name" value="Cytochrome P450 2A6"/>
    <property type="match status" value="1"/>
</dbReference>
<keyword evidence="11 14" id="KW-0503">Monooxygenase</keyword>
<dbReference type="PANTHER" id="PTHR24300">
    <property type="entry name" value="CYTOCHROME P450 508A4-RELATED"/>
    <property type="match status" value="1"/>
</dbReference>
<feature type="binding site" description="axial binding residue" evidence="13">
    <location>
        <position position="424"/>
    </location>
    <ligand>
        <name>heme</name>
        <dbReference type="ChEBI" id="CHEBI:30413"/>
    </ligand>
    <ligandPart>
        <name>Fe</name>
        <dbReference type="ChEBI" id="CHEBI:18248"/>
    </ligandPart>
</feature>
<keyword evidence="9 14" id="KW-0560">Oxidoreductase</keyword>
<dbReference type="GO" id="GO:0006082">
    <property type="term" value="P:organic acid metabolic process"/>
    <property type="evidence" value="ECO:0007669"/>
    <property type="project" value="TreeGrafter"/>
</dbReference>
<evidence type="ECO:0000256" key="15">
    <source>
        <dbReference type="SAM" id="Phobius"/>
    </source>
</evidence>
<dbReference type="InterPro" id="IPR002401">
    <property type="entry name" value="Cyt_P450_E_grp-I"/>
</dbReference>
<reference evidence="16" key="1">
    <citation type="submission" date="2025-08" db="UniProtKB">
        <authorList>
            <consortium name="Ensembl"/>
        </authorList>
    </citation>
    <scope>IDENTIFICATION</scope>
</reference>
<evidence type="ECO:0000256" key="8">
    <source>
        <dbReference type="ARBA" id="ARBA00022848"/>
    </source>
</evidence>
<sequence>MEAMDYFLQQLSLVSVLGAVVFLLIGYHFLLFMFSSQKHRQGPPGPKPFPIVGNLLQLDVKRLDHALLKVRNILELLHLRQELSSNLKGTSHLFPVENHGLGLGGADSHPGRFTLCRSWQEGASRTTSSAKSRDEIRCSPNQTPPVLGSEAFDMTQLINYAVSNTTCSMVYGSRFDYNDKEFQTIVTRTTQGLYLLGSPAIQLYNLFPKIGKLLFFARKKLRDIFAANKRHHLMLLNRLKKTLNPDMCRGVADAFLVRQQQHEEAGITNSHYHNDNLLVTVMNLFSAGTETTATTLRWALMFMAKYPKIQDDVRQELKRVIGDRQVQVEDRQNLPLTDAVIHETQRFANIVPLAIFHKTSENIVFKNYLIEKGTTIIPVLTSVLHDESEWERPSTFYPNHFLNKDGKFRKRDAFLPFSAGRRMCPGESLARMELFIFFITLLQHFRFSPAPGVTEEELDLTPRIGGTLSPQLHKLCAIPIK</sequence>
<dbReference type="GO" id="GO:0020037">
    <property type="term" value="F:heme binding"/>
    <property type="evidence" value="ECO:0007669"/>
    <property type="project" value="InterPro"/>
</dbReference>
<dbReference type="Ensembl" id="ENSCVAT00000024629.1">
    <property type="protein sequence ID" value="ENSCVAP00000030614.1"/>
    <property type="gene ID" value="ENSCVAG00000019258.1"/>
</dbReference>
<dbReference type="Pfam" id="PF00067">
    <property type="entry name" value="p450"/>
    <property type="match status" value="1"/>
</dbReference>
<comment type="similarity">
    <text evidence="4 14">Belongs to the cytochrome P450 family.</text>
</comment>
<dbReference type="InterPro" id="IPR036396">
    <property type="entry name" value="Cyt_P450_sf"/>
</dbReference>
<keyword evidence="8" id="KW-0492">Microsome</keyword>
<evidence type="ECO:0000256" key="7">
    <source>
        <dbReference type="ARBA" id="ARBA00022824"/>
    </source>
</evidence>
<evidence type="ECO:0000313" key="16">
    <source>
        <dbReference type="Ensembl" id="ENSCVAP00000030614.1"/>
    </source>
</evidence>
<keyword evidence="12 15" id="KW-0472">Membrane</keyword>
<comment type="subcellular location">
    <subcellularLocation>
        <location evidence="3">Endoplasmic reticulum membrane</location>
        <topology evidence="3">Peripheral membrane protein</topology>
    </subcellularLocation>
    <subcellularLocation>
        <location evidence="2">Microsome membrane</location>
        <topology evidence="2">Peripheral membrane protein</topology>
    </subcellularLocation>
</comment>
<dbReference type="PANTHER" id="PTHR24300:SF319">
    <property type="entry name" value="CYTOCHROME P450, FAMILY 2, SUBFAMILY AC, POLYPEPTIDE 1"/>
    <property type="match status" value="1"/>
</dbReference>
<dbReference type="STRING" id="28743.ENSCVAP00000030614"/>
<name>A0A3Q2EFV6_CYPVA</name>
<dbReference type="InterPro" id="IPR001128">
    <property type="entry name" value="Cyt_P450"/>
</dbReference>
<keyword evidence="15" id="KW-0812">Transmembrane</keyword>
<dbReference type="PRINTS" id="PR00385">
    <property type="entry name" value="P450"/>
</dbReference>
<dbReference type="Gene3D" id="1.10.630.10">
    <property type="entry name" value="Cytochrome P450"/>
    <property type="match status" value="1"/>
</dbReference>
<evidence type="ECO:0000256" key="1">
    <source>
        <dbReference type="ARBA" id="ARBA00001971"/>
    </source>
</evidence>
<reference evidence="16" key="2">
    <citation type="submission" date="2025-09" db="UniProtKB">
        <authorList>
            <consortium name="Ensembl"/>
        </authorList>
    </citation>
    <scope>IDENTIFICATION</scope>
</reference>
<evidence type="ECO:0000256" key="6">
    <source>
        <dbReference type="ARBA" id="ARBA00022723"/>
    </source>
</evidence>
<keyword evidence="7" id="KW-0256">Endoplasmic reticulum</keyword>
<evidence type="ECO:0000256" key="5">
    <source>
        <dbReference type="ARBA" id="ARBA00022617"/>
    </source>
</evidence>
<dbReference type="SUPFAM" id="SSF48264">
    <property type="entry name" value="Cytochrome P450"/>
    <property type="match status" value="1"/>
</dbReference>
<evidence type="ECO:0000256" key="12">
    <source>
        <dbReference type="ARBA" id="ARBA00023136"/>
    </source>
</evidence>
<evidence type="ECO:0000256" key="3">
    <source>
        <dbReference type="ARBA" id="ARBA00004406"/>
    </source>
</evidence>
<evidence type="ECO:0000256" key="11">
    <source>
        <dbReference type="ARBA" id="ARBA00023033"/>
    </source>
</evidence>
<evidence type="ECO:0000313" key="17">
    <source>
        <dbReference type="Proteomes" id="UP000265020"/>
    </source>
</evidence>
<proteinExistence type="inferred from homology"/>
<keyword evidence="15" id="KW-1133">Transmembrane helix</keyword>
<protein>
    <submittedName>
        <fullName evidence="16">Cytochrome P450 2K1-like</fullName>
    </submittedName>
</protein>
<feature type="transmembrane region" description="Helical" evidence="15">
    <location>
        <begin position="12"/>
        <end position="34"/>
    </location>
</feature>
<evidence type="ECO:0000256" key="10">
    <source>
        <dbReference type="ARBA" id="ARBA00023004"/>
    </source>
</evidence>
<dbReference type="OMA" id="FVLPREC"/>